<accession>A0A397W2C3</accession>
<dbReference type="SMART" id="SM00225">
    <property type="entry name" value="BTB"/>
    <property type="match status" value="1"/>
</dbReference>
<dbReference type="EMBL" id="QKWP01000053">
    <property type="protein sequence ID" value="RIB28870.1"/>
    <property type="molecule type" value="Genomic_DNA"/>
</dbReference>
<feature type="domain" description="TLDc" evidence="3">
    <location>
        <begin position="309"/>
        <end position="482"/>
    </location>
</feature>
<dbReference type="OrthoDB" id="298084at2759"/>
<name>A0A397W2C3_9GLOM</name>
<feature type="transmembrane region" description="Helical" evidence="1">
    <location>
        <begin position="554"/>
        <end position="570"/>
    </location>
</feature>
<dbReference type="Pfam" id="PF07534">
    <property type="entry name" value="TLD"/>
    <property type="match status" value="1"/>
</dbReference>
<feature type="transmembrane region" description="Helical" evidence="1">
    <location>
        <begin position="490"/>
        <end position="508"/>
    </location>
</feature>
<keyword evidence="1" id="KW-1133">Transmembrane helix</keyword>
<dbReference type="Pfam" id="PF00651">
    <property type="entry name" value="BTB"/>
    <property type="match status" value="1"/>
</dbReference>
<dbReference type="InterPro" id="IPR006571">
    <property type="entry name" value="TLDc_dom"/>
</dbReference>
<proteinExistence type="predicted"/>
<protein>
    <submittedName>
        <fullName evidence="4">TLD-domain-containing protein</fullName>
    </submittedName>
</protein>
<feature type="transmembrane region" description="Helical" evidence="1">
    <location>
        <begin position="401"/>
        <end position="421"/>
    </location>
</feature>
<dbReference type="PANTHER" id="PTHR24410">
    <property type="entry name" value="HL07962P-RELATED"/>
    <property type="match status" value="1"/>
</dbReference>
<feature type="domain" description="BTB" evidence="2">
    <location>
        <begin position="23"/>
        <end position="88"/>
    </location>
</feature>
<dbReference type="PROSITE" id="PS50097">
    <property type="entry name" value="BTB"/>
    <property type="match status" value="1"/>
</dbReference>
<dbReference type="InterPro" id="IPR000210">
    <property type="entry name" value="BTB/POZ_dom"/>
</dbReference>
<feature type="transmembrane region" description="Helical" evidence="1">
    <location>
        <begin position="520"/>
        <end position="542"/>
    </location>
</feature>
<sequence>MNNELIQNLLEDFSNLLENSKDFDVKIKIGEDPNIKEFKAHSIILSARSNYFKAALSSQWARRENGIIVFEKPNISPSVFEILLIKNYCRIMCANSRDIGLSDERYIYTGRFSDEKEVSFLDIFIAADEIQLSKLNQKVKKFLLETESAWKFPKDFITVCKHNTFTDLYQIAFELVCKRPRIIFESKDFLKMEEKDLIRLLKSDRLRLEEIEIWEYLIKWGIENTESILDDDLTKWTQLDFIELEKVLHNCIPYIRFLQLSFDELRLIIIKYKNILPDNIFEEIFQHLLDSKYKHNLPKRESVYFFNSKIIDAKDAALIASWIDKKKGMPYHIKDMPYEFELIYQASRENFSIKKFHESCDNKGPTIVIIKVKNSNEIIGGYNPLYWHSDDYNFKTTSKSFIFSLFSLSNGAIPILSYVSFKKEAITQCMTKGPCFGFQDLWIEYKSSQGSVVGISKQNSYEIGIIDKDILEIEEYEVFQINDKQSSFRIMFNKIIKFILLIIILFVYKQLYNELTKEKPIVFVFLNVVTAFVMALMVNLVFMTIGVNETVDYYFFYMFLYTIFQSFAIFDLFSSSILANLTALSFAAAIVLYYYYICLR</sequence>
<dbReference type="SUPFAM" id="SSF54695">
    <property type="entry name" value="POZ domain"/>
    <property type="match status" value="1"/>
</dbReference>
<dbReference type="Gene3D" id="1.25.40.420">
    <property type="match status" value="1"/>
</dbReference>
<keyword evidence="1" id="KW-0472">Membrane</keyword>
<keyword evidence="1" id="KW-0812">Transmembrane</keyword>
<dbReference type="InterPro" id="IPR011333">
    <property type="entry name" value="SKP1/BTB/POZ_sf"/>
</dbReference>
<evidence type="ECO:0000256" key="1">
    <source>
        <dbReference type="SAM" id="Phobius"/>
    </source>
</evidence>
<dbReference type="InterPro" id="IPR051481">
    <property type="entry name" value="BTB-POZ/Galectin-3-binding"/>
</dbReference>
<reference evidence="4 5" key="1">
    <citation type="submission" date="2018-06" db="EMBL/GenBank/DDBJ databases">
        <title>Comparative genomics reveals the genomic features of Rhizophagus irregularis, R. cerebriforme, R. diaphanum and Gigaspora rosea, and their symbiotic lifestyle signature.</title>
        <authorList>
            <person name="Morin E."/>
            <person name="San Clemente H."/>
            <person name="Chen E.C.H."/>
            <person name="De La Providencia I."/>
            <person name="Hainaut M."/>
            <person name="Kuo A."/>
            <person name="Kohler A."/>
            <person name="Murat C."/>
            <person name="Tang N."/>
            <person name="Roy S."/>
            <person name="Loubradou J."/>
            <person name="Henrissat B."/>
            <person name="Grigoriev I.V."/>
            <person name="Corradi N."/>
            <person name="Roux C."/>
            <person name="Martin F.M."/>
        </authorList>
    </citation>
    <scope>NUCLEOTIDE SEQUENCE [LARGE SCALE GENOMIC DNA]</scope>
    <source>
        <strain evidence="4 5">DAOM 194757</strain>
    </source>
</reference>
<feature type="transmembrane region" description="Helical" evidence="1">
    <location>
        <begin position="576"/>
        <end position="596"/>
    </location>
</feature>
<evidence type="ECO:0000313" key="4">
    <source>
        <dbReference type="EMBL" id="RIB28870.1"/>
    </source>
</evidence>
<dbReference type="Gene3D" id="3.30.710.10">
    <property type="entry name" value="Potassium Channel Kv1.1, Chain A"/>
    <property type="match status" value="1"/>
</dbReference>
<organism evidence="4 5">
    <name type="scientific">Gigaspora rosea</name>
    <dbReference type="NCBI Taxonomy" id="44941"/>
    <lineage>
        <taxon>Eukaryota</taxon>
        <taxon>Fungi</taxon>
        <taxon>Fungi incertae sedis</taxon>
        <taxon>Mucoromycota</taxon>
        <taxon>Glomeromycotina</taxon>
        <taxon>Glomeromycetes</taxon>
        <taxon>Diversisporales</taxon>
        <taxon>Gigasporaceae</taxon>
        <taxon>Gigaspora</taxon>
    </lineage>
</organism>
<evidence type="ECO:0000259" key="3">
    <source>
        <dbReference type="PROSITE" id="PS51886"/>
    </source>
</evidence>
<evidence type="ECO:0000259" key="2">
    <source>
        <dbReference type="PROSITE" id="PS50097"/>
    </source>
</evidence>
<gene>
    <name evidence="4" type="ORF">C2G38_2239261</name>
</gene>
<comment type="caution">
    <text evidence="4">The sequence shown here is derived from an EMBL/GenBank/DDBJ whole genome shotgun (WGS) entry which is preliminary data.</text>
</comment>
<dbReference type="CDD" id="cd18186">
    <property type="entry name" value="BTB_POZ_ZBTB_KLHL-like"/>
    <property type="match status" value="1"/>
</dbReference>
<dbReference type="Proteomes" id="UP000266673">
    <property type="component" value="Unassembled WGS sequence"/>
</dbReference>
<evidence type="ECO:0000313" key="5">
    <source>
        <dbReference type="Proteomes" id="UP000266673"/>
    </source>
</evidence>
<dbReference type="Pfam" id="PF07707">
    <property type="entry name" value="BACK"/>
    <property type="match status" value="1"/>
</dbReference>
<dbReference type="AlphaFoldDB" id="A0A397W2C3"/>
<dbReference type="PANTHER" id="PTHR24410:SF23">
    <property type="entry name" value="BTB DOMAIN-CONTAINING PROTEIN-RELATED"/>
    <property type="match status" value="1"/>
</dbReference>
<dbReference type="PROSITE" id="PS51886">
    <property type="entry name" value="TLDC"/>
    <property type="match status" value="1"/>
</dbReference>
<keyword evidence="5" id="KW-1185">Reference proteome</keyword>
<dbReference type="InterPro" id="IPR011705">
    <property type="entry name" value="BACK"/>
</dbReference>